<gene>
    <name evidence="3" type="ORF">E3N88_37172</name>
    <name evidence="2" type="ORF">E3N88_44998</name>
</gene>
<dbReference type="PANTHER" id="PTHR12790:SF0">
    <property type="entry name" value="RNA POLYMERASE I-SPECIFIC TRANSCRIPTION INITIATION FACTOR RRN3-RELATED"/>
    <property type="match status" value="1"/>
</dbReference>
<evidence type="ECO:0000313" key="2">
    <source>
        <dbReference type="EMBL" id="KAC9975349.1"/>
    </source>
</evidence>
<comment type="caution">
    <text evidence="3">The sequence shown here is derived from an EMBL/GenBank/DDBJ whole genome shotgun (WGS) entry which is preliminary data.</text>
</comment>
<dbReference type="GO" id="GO:0001181">
    <property type="term" value="F:RNA polymerase I general transcription initiation factor activity"/>
    <property type="evidence" value="ECO:0007669"/>
    <property type="project" value="InterPro"/>
</dbReference>
<evidence type="ECO:0000256" key="1">
    <source>
        <dbReference type="ARBA" id="ARBA00010098"/>
    </source>
</evidence>
<reference evidence="3 4" key="1">
    <citation type="submission" date="2019-05" db="EMBL/GenBank/DDBJ databases">
        <title>Mikania micrantha, genome provides insights into the molecular mechanism of rapid growth.</title>
        <authorList>
            <person name="Liu B."/>
        </authorList>
    </citation>
    <scope>NUCLEOTIDE SEQUENCE [LARGE SCALE GENOMIC DNA]</scope>
    <source>
        <strain evidence="3">NLD-2019</strain>
        <tissue evidence="3">Leaf</tissue>
    </source>
</reference>
<dbReference type="EMBL" id="SZYD01000017">
    <property type="protein sequence ID" value="KAD3069292.1"/>
    <property type="molecule type" value="Genomic_DNA"/>
</dbReference>
<name>A0A5N6M6A8_9ASTR</name>
<dbReference type="Pfam" id="PF05327">
    <property type="entry name" value="RRN3"/>
    <property type="match status" value="2"/>
</dbReference>
<sequence length="325" mass="37333">MAAVGDEHAEMEDVSDYELSHYVRKALKSVLEGKTDDYDQFIRNMHHNDRLVPDEVAMLVVIMWNELVELRTRCDGLMDTLMELIVALAASNGRYVDFCLDMLVSNFIPPFNFLEILKQPRGLAKKDQVIIRVHLSLKGIADLVPLAPSRLEQIVRERVPNVFSKEAVEIGWDEILLDDPSSKGIFEMELEDMARPVDETEMDVDEEIQCFIIPQKKYSGRKVLWGNVVAQKLDALMDLTFDHLQSCFKNGRLHQVFKALLQLFQSTVLNAYKSKFAQFESKLLEIFCSTIYPQDWRMSAVAYLASYLSLAKFLSTEDVTIILKR</sequence>
<comment type="similarity">
    <text evidence="1">Belongs to the RRN3 family.</text>
</comment>
<organism evidence="3 4">
    <name type="scientific">Mikania micrantha</name>
    <name type="common">bitter vine</name>
    <dbReference type="NCBI Taxonomy" id="192012"/>
    <lineage>
        <taxon>Eukaryota</taxon>
        <taxon>Viridiplantae</taxon>
        <taxon>Streptophyta</taxon>
        <taxon>Embryophyta</taxon>
        <taxon>Tracheophyta</taxon>
        <taxon>Spermatophyta</taxon>
        <taxon>Magnoliopsida</taxon>
        <taxon>eudicotyledons</taxon>
        <taxon>Gunneridae</taxon>
        <taxon>Pentapetalae</taxon>
        <taxon>asterids</taxon>
        <taxon>campanulids</taxon>
        <taxon>Asterales</taxon>
        <taxon>Asteraceae</taxon>
        <taxon>Asteroideae</taxon>
        <taxon>Heliantheae alliance</taxon>
        <taxon>Eupatorieae</taxon>
        <taxon>Mikania</taxon>
    </lineage>
</organism>
<protein>
    <submittedName>
        <fullName evidence="3">Uncharacterized protein</fullName>
    </submittedName>
</protein>
<evidence type="ECO:0000313" key="3">
    <source>
        <dbReference type="EMBL" id="KAD3069292.1"/>
    </source>
</evidence>
<keyword evidence="4" id="KW-1185">Reference proteome</keyword>
<dbReference type="EMBL" id="SZYD01002074">
    <property type="protein sequence ID" value="KAC9975349.1"/>
    <property type="molecule type" value="Genomic_DNA"/>
</dbReference>
<dbReference type="OrthoDB" id="26970at2759"/>
<dbReference type="PANTHER" id="PTHR12790">
    <property type="entry name" value="TRANSCRIPTION INITIATION FACTOR IA RRN3"/>
    <property type="match status" value="1"/>
</dbReference>
<dbReference type="AlphaFoldDB" id="A0A5N6M6A8"/>
<dbReference type="GO" id="GO:0001042">
    <property type="term" value="F:RNA polymerase I core binding"/>
    <property type="evidence" value="ECO:0007669"/>
    <property type="project" value="TreeGrafter"/>
</dbReference>
<dbReference type="InterPro" id="IPR007991">
    <property type="entry name" value="RNA_pol_I_trans_ini_fac_RRN3"/>
</dbReference>
<dbReference type="Proteomes" id="UP000326396">
    <property type="component" value="Linkage Group LG7"/>
</dbReference>
<proteinExistence type="inferred from homology"/>
<evidence type="ECO:0000313" key="4">
    <source>
        <dbReference type="Proteomes" id="UP000326396"/>
    </source>
</evidence>
<dbReference type="GO" id="GO:0006361">
    <property type="term" value="P:transcription initiation at RNA polymerase I promoter"/>
    <property type="evidence" value="ECO:0007669"/>
    <property type="project" value="InterPro"/>
</dbReference>
<dbReference type="GO" id="GO:0005634">
    <property type="term" value="C:nucleus"/>
    <property type="evidence" value="ECO:0007669"/>
    <property type="project" value="TreeGrafter"/>
</dbReference>
<accession>A0A5N6M6A8</accession>